<dbReference type="PANTHER" id="PTHR33202">
    <property type="entry name" value="ZINC UPTAKE REGULATION PROTEIN"/>
    <property type="match status" value="1"/>
</dbReference>
<keyword evidence="5" id="KW-0238">DNA-binding</keyword>
<dbReference type="InterPro" id="IPR002481">
    <property type="entry name" value="FUR"/>
</dbReference>
<keyword evidence="6" id="KW-0804">Transcription</keyword>
<dbReference type="Proteomes" id="UP000515312">
    <property type="component" value="Chromosome"/>
</dbReference>
<feature type="binding site" evidence="7">
    <location>
        <position position="85"/>
    </location>
    <ligand>
        <name>Zn(2+)</name>
        <dbReference type="ChEBI" id="CHEBI:29105"/>
    </ligand>
</feature>
<dbReference type="GO" id="GO:0000976">
    <property type="term" value="F:transcription cis-regulatory region binding"/>
    <property type="evidence" value="ECO:0007669"/>
    <property type="project" value="TreeGrafter"/>
</dbReference>
<dbReference type="EMBL" id="CP060394">
    <property type="protein sequence ID" value="QNI35180.1"/>
    <property type="molecule type" value="Genomic_DNA"/>
</dbReference>
<dbReference type="Gene3D" id="1.10.10.10">
    <property type="entry name" value="Winged helix-like DNA-binding domain superfamily/Winged helix DNA-binding domain"/>
    <property type="match status" value="1"/>
</dbReference>
<evidence type="ECO:0000256" key="2">
    <source>
        <dbReference type="ARBA" id="ARBA00022491"/>
    </source>
</evidence>
<dbReference type="PANTHER" id="PTHR33202:SF7">
    <property type="entry name" value="FERRIC UPTAKE REGULATION PROTEIN"/>
    <property type="match status" value="1"/>
</dbReference>
<evidence type="ECO:0000256" key="1">
    <source>
        <dbReference type="ARBA" id="ARBA00007957"/>
    </source>
</evidence>
<accession>A0A7G8BRL0</accession>
<feature type="binding site" evidence="7">
    <location>
        <position position="128"/>
    </location>
    <ligand>
        <name>Zn(2+)</name>
        <dbReference type="ChEBI" id="CHEBI:29105"/>
    </ligand>
</feature>
<protein>
    <submittedName>
        <fullName evidence="8">Transcriptional repressor</fullName>
    </submittedName>
</protein>
<dbReference type="GO" id="GO:1900376">
    <property type="term" value="P:regulation of secondary metabolite biosynthetic process"/>
    <property type="evidence" value="ECO:0007669"/>
    <property type="project" value="TreeGrafter"/>
</dbReference>
<evidence type="ECO:0000256" key="4">
    <source>
        <dbReference type="ARBA" id="ARBA00023015"/>
    </source>
</evidence>
<keyword evidence="3 7" id="KW-0862">Zinc</keyword>
<keyword evidence="7" id="KW-0479">Metal-binding</keyword>
<keyword evidence="2" id="KW-0678">Repressor</keyword>
<sequence>MCENAGLAVTHQRHVIYEILKNMHGHPSPEEVYARVKRRIPSISLATVYKNLHLFIESGIFHEVSLHHGSLRVETNHRPHHHLVCTRCKSISDIDAKELGLAAKHGKLPGGFLAQRYAVDVLGLCAECQRKAD</sequence>
<comment type="cofactor">
    <cofactor evidence="7">
        <name>Zn(2+)</name>
        <dbReference type="ChEBI" id="CHEBI:29105"/>
    </cofactor>
    <text evidence="7">Binds 1 zinc ion per subunit.</text>
</comment>
<organism evidence="8 9">
    <name type="scientific">Alloacidobacterium dinghuense</name>
    <dbReference type="NCBI Taxonomy" id="2763107"/>
    <lineage>
        <taxon>Bacteria</taxon>
        <taxon>Pseudomonadati</taxon>
        <taxon>Acidobacteriota</taxon>
        <taxon>Terriglobia</taxon>
        <taxon>Terriglobales</taxon>
        <taxon>Acidobacteriaceae</taxon>
        <taxon>Alloacidobacterium</taxon>
    </lineage>
</organism>
<evidence type="ECO:0000256" key="5">
    <source>
        <dbReference type="ARBA" id="ARBA00023125"/>
    </source>
</evidence>
<evidence type="ECO:0000256" key="3">
    <source>
        <dbReference type="ARBA" id="ARBA00022833"/>
    </source>
</evidence>
<comment type="similarity">
    <text evidence="1">Belongs to the Fur family.</text>
</comment>
<feature type="binding site" evidence="7">
    <location>
        <position position="125"/>
    </location>
    <ligand>
        <name>Zn(2+)</name>
        <dbReference type="ChEBI" id="CHEBI:29105"/>
    </ligand>
</feature>
<dbReference type="InterPro" id="IPR036390">
    <property type="entry name" value="WH_DNA-bd_sf"/>
</dbReference>
<dbReference type="GO" id="GO:0008270">
    <property type="term" value="F:zinc ion binding"/>
    <property type="evidence" value="ECO:0007669"/>
    <property type="project" value="TreeGrafter"/>
</dbReference>
<evidence type="ECO:0000313" key="9">
    <source>
        <dbReference type="Proteomes" id="UP000515312"/>
    </source>
</evidence>
<dbReference type="GO" id="GO:0003700">
    <property type="term" value="F:DNA-binding transcription factor activity"/>
    <property type="evidence" value="ECO:0007669"/>
    <property type="project" value="InterPro"/>
</dbReference>
<evidence type="ECO:0000313" key="8">
    <source>
        <dbReference type="EMBL" id="QNI35180.1"/>
    </source>
</evidence>
<dbReference type="InterPro" id="IPR043135">
    <property type="entry name" value="Fur_C"/>
</dbReference>
<evidence type="ECO:0000256" key="6">
    <source>
        <dbReference type="ARBA" id="ARBA00023163"/>
    </source>
</evidence>
<dbReference type="Pfam" id="PF01475">
    <property type="entry name" value="FUR"/>
    <property type="match status" value="1"/>
</dbReference>
<keyword evidence="4" id="KW-0805">Transcription regulation</keyword>
<dbReference type="GO" id="GO:0045892">
    <property type="term" value="P:negative regulation of DNA-templated transcription"/>
    <property type="evidence" value="ECO:0007669"/>
    <property type="project" value="TreeGrafter"/>
</dbReference>
<keyword evidence="9" id="KW-1185">Reference proteome</keyword>
<dbReference type="KEGG" id="adin:H7849_24640"/>
<dbReference type="Gene3D" id="3.30.1490.190">
    <property type="match status" value="1"/>
</dbReference>
<dbReference type="SUPFAM" id="SSF46785">
    <property type="entry name" value="Winged helix' DNA-binding domain"/>
    <property type="match status" value="1"/>
</dbReference>
<dbReference type="InterPro" id="IPR036388">
    <property type="entry name" value="WH-like_DNA-bd_sf"/>
</dbReference>
<evidence type="ECO:0000256" key="7">
    <source>
        <dbReference type="PIRSR" id="PIRSR602481-1"/>
    </source>
</evidence>
<proteinExistence type="inferred from homology"/>
<dbReference type="CDD" id="cd07153">
    <property type="entry name" value="Fur_like"/>
    <property type="match status" value="1"/>
</dbReference>
<reference evidence="8 9" key="1">
    <citation type="submission" date="2020-08" db="EMBL/GenBank/DDBJ databases">
        <title>Edaphobacter telluris sp. nov. and Acidobacterium dinghuensis sp. nov., two acidobacteria isolated from forest soil.</title>
        <authorList>
            <person name="Fu J."/>
            <person name="Qiu L."/>
        </authorList>
    </citation>
    <scope>NUCLEOTIDE SEQUENCE [LARGE SCALE GENOMIC DNA]</scope>
    <source>
        <strain evidence="8">4Y35</strain>
    </source>
</reference>
<feature type="binding site" evidence="7">
    <location>
        <position position="88"/>
    </location>
    <ligand>
        <name>Zn(2+)</name>
        <dbReference type="ChEBI" id="CHEBI:29105"/>
    </ligand>
</feature>
<gene>
    <name evidence="8" type="ORF">H7849_24640</name>
</gene>
<name>A0A7G8BRL0_9BACT</name>
<dbReference type="AlphaFoldDB" id="A0A7G8BRL0"/>